<gene>
    <name evidence="2" type="ORF">FIM1_636</name>
</gene>
<dbReference type="EMBL" id="CP015054">
    <property type="protein sequence ID" value="QGN13987.1"/>
    <property type="molecule type" value="Genomic_DNA"/>
</dbReference>
<keyword evidence="3" id="KW-1185">Reference proteome</keyword>
<dbReference type="Proteomes" id="UP000422736">
    <property type="component" value="Chromosome 1"/>
</dbReference>
<feature type="coiled-coil region" evidence="1">
    <location>
        <begin position="59"/>
        <end position="104"/>
    </location>
</feature>
<organism evidence="2 3">
    <name type="scientific">Kluyveromyces marxianus</name>
    <name type="common">Yeast</name>
    <name type="synonym">Candida kefyr</name>
    <dbReference type="NCBI Taxonomy" id="4911"/>
    <lineage>
        <taxon>Eukaryota</taxon>
        <taxon>Fungi</taxon>
        <taxon>Dikarya</taxon>
        <taxon>Ascomycota</taxon>
        <taxon>Saccharomycotina</taxon>
        <taxon>Saccharomycetes</taxon>
        <taxon>Saccharomycetales</taxon>
        <taxon>Saccharomycetaceae</taxon>
        <taxon>Kluyveromyces</taxon>
    </lineage>
</organism>
<name>A0ABX6ESH7_KLUMA</name>
<sequence>MSRKFLSIDDAVAYINDELTKRGYLSDAKLKFGTPADKAEGSQDQEEQLSRDKLTINVIHKLLQRVDTLQEKLKVQDEHLRKSQDQLLQRVKLAESEVAKLSNTPEKQHRVTKVTKIQYRDKDTKPLEAKVRKLQLELEEQSLQLRQYADGDRPNITWGTSLGPLLDADQLVNDKRPNMSPADMLSHKMSHVIDTNQRLSKDLKAAVGLISDINKTVYTRFVLQIDPPSDGQAEEKAQDQDDLDDIANPTLKDLARDWKDIKSQLP</sequence>
<accession>A0ABX6ESH7</accession>
<proteinExistence type="predicted"/>
<evidence type="ECO:0000313" key="3">
    <source>
        <dbReference type="Proteomes" id="UP000422736"/>
    </source>
</evidence>
<protein>
    <recommendedName>
        <fullName evidence="4">Kinetochore protein SPC24</fullName>
    </recommendedName>
</protein>
<evidence type="ECO:0008006" key="4">
    <source>
        <dbReference type="Google" id="ProtNLM"/>
    </source>
</evidence>
<reference evidence="2 3" key="1">
    <citation type="submission" date="2016-03" db="EMBL/GenBank/DDBJ databases">
        <title>How can Kluyveromyces marxianus grow so fast - potential evolutionary course in Saccharomyces Complex revealed by comparative genomics.</title>
        <authorList>
            <person name="Mo W."/>
            <person name="Lu W."/>
            <person name="Yang X."/>
            <person name="Qi J."/>
            <person name="Lv H."/>
        </authorList>
    </citation>
    <scope>NUCLEOTIDE SEQUENCE [LARGE SCALE GENOMIC DNA]</scope>
    <source>
        <strain evidence="2 3">FIM1</strain>
    </source>
</reference>
<evidence type="ECO:0000313" key="2">
    <source>
        <dbReference type="EMBL" id="QGN13987.1"/>
    </source>
</evidence>
<evidence type="ECO:0000256" key="1">
    <source>
        <dbReference type="SAM" id="Coils"/>
    </source>
</evidence>
<keyword evidence="1" id="KW-0175">Coiled coil</keyword>